<evidence type="ECO:0000259" key="1">
    <source>
        <dbReference type="Pfam" id="PF19266"/>
    </source>
</evidence>
<evidence type="ECO:0000313" key="2">
    <source>
        <dbReference type="EMBL" id="MBE5918232.1"/>
    </source>
</evidence>
<evidence type="ECO:0000313" key="3">
    <source>
        <dbReference type="Proteomes" id="UP000766246"/>
    </source>
</evidence>
<proteinExistence type="predicted"/>
<dbReference type="InterPro" id="IPR045361">
    <property type="entry name" value="CIS_tube_prot_N"/>
</dbReference>
<dbReference type="Pfam" id="PF19266">
    <property type="entry name" value="CIS_tube"/>
    <property type="match status" value="1"/>
</dbReference>
<dbReference type="EMBL" id="SVER01000001">
    <property type="protein sequence ID" value="MBE5918232.1"/>
    <property type="molecule type" value="Genomic_DNA"/>
</dbReference>
<dbReference type="AlphaFoldDB" id="A0A927U723"/>
<organism evidence="2 3">
    <name type="scientific">Pseudobutyrivibrio ruminis</name>
    <dbReference type="NCBI Taxonomy" id="46206"/>
    <lineage>
        <taxon>Bacteria</taxon>
        <taxon>Bacillati</taxon>
        <taxon>Bacillota</taxon>
        <taxon>Clostridia</taxon>
        <taxon>Lachnospirales</taxon>
        <taxon>Lachnospiraceae</taxon>
        <taxon>Pseudobutyrivibrio</taxon>
    </lineage>
</organism>
<comment type="caution">
    <text evidence="2">The sequence shown here is derived from an EMBL/GenBank/DDBJ whole genome shotgun (WGS) entry which is preliminary data.</text>
</comment>
<name>A0A927U723_9FIRM</name>
<gene>
    <name evidence="2" type="ORF">E7272_00155</name>
</gene>
<accession>A0A927U723</accession>
<protein>
    <recommendedName>
        <fullName evidence="1">Contractile injection system tube protein N-terminal domain-containing protein</fullName>
    </recommendedName>
</protein>
<feature type="domain" description="Contractile injection system tube protein N-terminal" evidence="1">
    <location>
        <begin position="123"/>
        <end position="278"/>
    </location>
</feature>
<dbReference type="Proteomes" id="UP000766246">
    <property type="component" value="Unassembled WGS sequence"/>
</dbReference>
<reference evidence="2" key="1">
    <citation type="submission" date="2019-04" db="EMBL/GenBank/DDBJ databases">
        <title>Evolution of Biomass-Degrading Anaerobic Consortia Revealed by Metagenomics.</title>
        <authorList>
            <person name="Peng X."/>
        </authorList>
    </citation>
    <scope>NUCLEOTIDE SEQUENCE</scope>
    <source>
        <strain evidence="2">SIG311</strain>
    </source>
</reference>
<sequence>MGNERSSAGSSAGFVAGAIAAAAASKGAAVGLEKMSSKAILYVKMLGWDIDPKGKGKAVDGASSKANEDIEALRALTKERDKSSSKLAKMAGGVIKQSNIVADATKAKMTSAQINAAMLAKGFIPVQVQYNPSSITMNSVGGKIKNFQTMGNENLNSMTSTDKQTSTYLSVDLIYEDINVADAFGTSSMNMNVSDAKDTVLSTIKNVANGGYSIKKPVEGLLSLMMEKETRQVIFVWNNMFFHGVMTSVSVDFTMFNKRGMPIKAKVSIQIQQSNTNQSFSSDKQYWDSAFDVAFGLNK</sequence>